<dbReference type="InterPro" id="IPR007421">
    <property type="entry name" value="Schlafen_AlbA_2_dom"/>
</dbReference>
<dbReference type="Proteomes" id="UP001230220">
    <property type="component" value="Unassembled WGS sequence"/>
</dbReference>
<dbReference type="Pfam" id="PF04326">
    <property type="entry name" value="SLFN_AlbA_2"/>
    <property type="match status" value="1"/>
</dbReference>
<gene>
    <name evidence="2" type="ORF">J2S15_002270</name>
</gene>
<keyword evidence="3" id="KW-1185">Reference proteome</keyword>
<organism evidence="2 3">
    <name type="scientific">Breznakia pachnodae</name>
    <dbReference type="NCBI Taxonomy" id="265178"/>
    <lineage>
        <taxon>Bacteria</taxon>
        <taxon>Bacillati</taxon>
        <taxon>Bacillota</taxon>
        <taxon>Erysipelotrichia</taxon>
        <taxon>Erysipelotrichales</taxon>
        <taxon>Erysipelotrichaceae</taxon>
        <taxon>Breznakia</taxon>
    </lineage>
</organism>
<protein>
    <recommendedName>
        <fullName evidence="1">Schlafen AlbA-2 domain-containing protein</fullName>
    </recommendedName>
</protein>
<reference evidence="2 3" key="1">
    <citation type="submission" date="2023-07" db="EMBL/GenBank/DDBJ databases">
        <title>Genomic Encyclopedia of Type Strains, Phase IV (KMG-IV): sequencing the most valuable type-strain genomes for metagenomic binning, comparative biology and taxonomic classification.</title>
        <authorList>
            <person name="Goeker M."/>
        </authorList>
    </citation>
    <scope>NUCLEOTIDE SEQUENCE [LARGE SCALE GENOMIC DNA]</scope>
    <source>
        <strain evidence="2 3">DSM 16784</strain>
    </source>
</reference>
<sequence length="402" mass="47693">MDKIQLNNLISSKTDENEWLDYKREWHANKIELLRDILAFANTTHHRDCYLVFGVEDNTFEIFGVNEDTNRRNTQQITDMLIHQPFSGEAPKIQINTVVIDDKIIDILTVFNTLNVPLFLTKNSNEVQGKRIHLGQIITRISDTNTSSNSSASDSIVEKLYRKRMRLDQTIYERYQYLMEHVNDWTYIDWEQKLLYNFDPNFYILIEPLDSDDERDRIHTGDYYGWLANSSSFPSEWRIQKYSNISAMYGQHKILDFSFLFNFDRDRGLTIAPRLGGFGTNRDLKYSYFTKDSLDWKFMLLYISAWNNHMIEGFDSAYYSSRTILSNVVVYEDEEERKYIEDNYRYNMTIEDLENDFNVRIEPTKEEIEKLQQENPKFGRSSLLQINIAKAIKKRLNDIKGT</sequence>
<dbReference type="Gene3D" id="3.30.950.30">
    <property type="entry name" value="Schlafen, AAA domain"/>
    <property type="match status" value="1"/>
</dbReference>
<dbReference type="InterPro" id="IPR038461">
    <property type="entry name" value="Schlafen_AlbA_2_dom_sf"/>
</dbReference>
<name>A0ABU0E4U3_9FIRM</name>
<proteinExistence type="predicted"/>
<comment type="caution">
    <text evidence="2">The sequence shown here is derived from an EMBL/GenBank/DDBJ whole genome shotgun (WGS) entry which is preliminary data.</text>
</comment>
<evidence type="ECO:0000313" key="3">
    <source>
        <dbReference type="Proteomes" id="UP001230220"/>
    </source>
</evidence>
<evidence type="ECO:0000259" key="1">
    <source>
        <dbReference type="Pfam" id="PF04326"/>
    </source>
</evidence>
<dbReference type="RefSeq" id="WP_307408321.1">
    <property type="nucleotide sequence ID" value="NZ_JAUSUR010000004.1"/>
</dbReference>
<evidence type="ECO:0000313" key="2">
    <source>
        <dbReference type="EMBL" id="MDQ0361520.1"/>
    </source>
</evidence>
<dbReference type="EMBL" id="JAUSUR010000004">
    <property type="protein sequence ID" value="MDQ0361520.1"/>
    <property type="molecule type" value="Genomic_DNA"/>
</dbReference>
<accession>A0ABU0E4U3</accession>
<feature type="domain" description="Schlafen AlbA-2" evidence="1">
    <location>
        <begin position="16"/>
        <end position="145"/>
    </location>
</feature>